<protein>
    <recommendedName>
        <fullName evidence="2">Acyl-CoA dehydrogenase/oxidase N-terminal domain-containing protein</fullName>
    </recommendedName>
</protein>
<feature type="non-terminal residue" evidence="1">
    <location>
        <position position="34"/>
    </location>
</feature>
<gene>
    <name evidence="1" type="ORF">S01H4_33460</name>
</gene>
<comment type="caution">
    <text evidence="1">The sequence shown here is derived from an EMBL/GenBank/DDBJ whole genome shotgun (WGS) entry which is preliminary data.</text>
</comment>
<accession>X1ABG9</accession>
<name>X1ABG9_9ZZZZ</name>
<organism evidence="1">
    <name type="scientific">marine sediment metagenome</name>
    <dbReference type="NCBI Taxonomy" id="412755"/>
    <lineage>
        <taxon>unclassified sequences</taxon>
        <taxon>metagenomes</taxon>
        <taxon>ecological metagenomes</taxon>
    </lineage>
</organism>
<proteinExistence type="predicted"/>
<evidence type="ECO:0008006" key="2">
    <source>
        <dbReference type="Google" id="ProtNLM"/>
    </source>
</evidence>
<dbReference type="EMBL" id="BART01017613">
    <property type="protein sequence ID" value="GAG79790.1"/>
    <property type="molecule type" value="Genomic_DNA"/>
</dbReference>
<sequence length="34" mass="4114">MDFSLSEKEQKLWERAKAFTLEHVTPRAHELEKK</sequence>
<reference evidence="1" key="1">
    <citation type="journal article" date="2014" name="Front. Microbiol.">
        <title>High frequency of phylogenetically diverse reductive dehalogenase-homologous genes in deep subseafloor sedimentary metagenomes.</title>
        <authorList>
            <person name="Kawai M."/>
            <person name="Futagami T."/>
            <person name="Toyoda A."/>
            <person name="Takaki Y."/>
            <person name="Nishi S."/>
            <person name="Hori S."/>
            <person name="Arai W."/>
            <person name="Tsubouchi T."/>
            <person name="Morono Y."/>
            <person name="Uchiyama I."/>
            <person name="Ito T."/>
            <person name="Fujiyama A."/>
            <person name="Inagaki F."/>
            <person name="Takami H."/>
        </authorList>
    </citation>
    <scope>NUCLEOTIDE SEQUENCE</scope>
    <source>
        <strain evidence="1">Expedition CK06-06</strain>
    </source>
</reference>
<dbReference type="AlphaFoldDB" id="X1ABG9"/>
<evidence type="ECO:0000313" key="1">
    <source>
        <dbReference type="EMBL" id="GAG79790.1"/>
    </source>
</evidence>